<organism evidence="2 3">
    <name type="scientific">Sulfurisphaera ohwakuensis</name>
    <dbReference type="NCBI Taxonomy" id="69656"/>
    <lineage>
        <taxon>Archaea</taxon>
        <taxon>Thermoproteota</taxon>
        <taxon>Thermoprotei</taxon>
        <taxon>Sulfolobales</taxon>
        <taxon>Sulfolobaceae</taxon>
        <taxon>Sulfurisphaera</taxon>
    </lineage>
</organism>
<reference evidence="2 3" key="1">
    <citation type="submission" date="2019-10" db="EMBL/GenBank/DDBJ databases">
        <title>Genome Sequences from Six Type Strain Members of the Archaeal Family Sulfolobaceae: Acidianus ambivalens, Acidianus infernus, Metallosphaera prunae, Stygiolobus azoricus, Sulfolobus metallicus, and Sulfurisphaera ohwakuensis.</title>
        <authorList>
            <person name="Counts J.A."/>
            <person name="Kelly R.M."/>
        </authorList>
    </citation>
    <scope>NUCLEOTIDE SEQUENCE [LARGE SCALE GENOMIC DNA]</scope>
    <source>
        <strain evidence="2 3">TA-1</strain>
    </source>
</reference>
<dbReference type="GeneID" id="42800093"/>
<evidence type="ECO:0000313" key="3">
    <source>
        <dbReference type="Proteomes" id="UP000427373"/>
    </source>
</evidence>
<name>A0A650CEJ9_SULOH</name>
<reference evidence="1 4" key="2">
    <citation type="submission" date="2020-08" db="EMBL/GenBank/DDBJ databases">
        <title>Genomic Encyclopedia of Type Strains, Phase IV (KMG-IV): sequencing the most valuable type-strain genomes for metagenomic binning, comparative biology and taxonomic classification.</title>
        <authorList>
            <person name="Goeker M."/>
        </authorList>
    </citation>
    <scope>NUCLEOTIDE SEQUENCE [LARGE SCALE GENOMIC DNA]</scope>
    <source>
        <strain evidence="1 4">DSM 12421</strain>
    </source>
</reference>
<dbReference type="AlphaFoldDB" id="A0A650CEJ9"/>
<dbReference type="Proteomes" id="UP000427373">
    <property type="component" value="Chromosome"/>
</dbReference>
<accession>A0A650CEJ9</accession>
<proteinExistence type="predicted"/>
<dbReference type="EMBL" id="CP045484">
    <property type="protein sequence ID" value="QGR16199.1"/>
    <property type="molecule type" value="Genomic_DNA"/>
</dbReference>
<dbReference type="RefSeq" id="WP_156013775.1">
    <property type="nucleotide sequence ID" value="NZ_CP045484.1"/>
</dbReference>
<evidence type="ECO:0000313" key="4">
    <source>
        <dbReference type="Proteomes" id="UP000582213"/>
    </source>
</evidence>
<evidence type="ECO:0000313" key="2">
    <source>
        <dbReference type="EMBL" id="QGR16199.1"/>
    </source>
</evidence>
<dbReference type="OrthoDB" id="33859at2157"/>
<dbReference type="KEGG" id="soh:D1869_02560"/>
<evidence type="ECO:0000313" key="1">
    <source>
        <dbReference type="EMBL" id="MBB5252868.1"/>
    </source>
</evidence>
<dbReference type="EMBL" id="JACHFY010000002">
    <property type="protein sequence ID" value="MBB5252868.1"/>
    <property type="molecule type" value="Genomic_DNA"/>
</dbReference>
<sequence>MYELISEYLKYPPYEVLPILELRIPCSTQCISNSIYKQLLEIEAFKSQLEVIDSLKDLIKYKIENLIDEVSARISNRENVDINSLTYSVYKIIEFGGDYQIGYDNIVFENKKIFAGSFNEIMRLNKEIEKILTDKDVRSLCDEIKYLVESLWEHFDKNIRRSLNESQSRT</sequence>
<gene>
    <name evidence="2" type="ORF">D1869_02560</name>
    <name evidence="1" type="ORF">HNQ62_000601</name>
</gene>
<protein>
    <submittedName>
        <fullName evidence="2">Uncharacterized protein</fullName>
    </submittedName>
</protein>
<keyword evidence="3" id="KW-1185">Reference proteome</keyword>
<dbReference type="Proteomes" id="UP000582213">
    <property type="component" value="Unassembled WGS sequence"/>
</dbReference>